<evidence type="ECO:0000313" key="2">
    <source>
        <dbReference type="EMBL" id="AND80010.1"/>
    </source>
</evidence>
<name>A0A172Q978_9STRE</name>
<dbReference type="STRING" id="1811193.A0O21_08345"/>
<organism evidence="2 3">
    <name type="scientific">Streptococcus pantholopis</name>
    <dbReference type="NCBI Taxonomy" id="1811193"/>
    <lineage>
        <taxon>Bacteria</taxon>
        <taxon>Bacillati</taxon>
        <taxon>Bacillota</taxon>
        <taxon>Bacilli</taxon>
        <taxon>Lactobacillales</taxon>
        <taxon>Streptococcaceae</taxon>
        <taxon>Streptococcus</taxon>
    </lineage>
</organism>
<reference evidence="2 3" key="1">
    <citation type="journal article" date="2016" name="Int. J. Syst. Evol. Microbiol.">
        <title>Streptococcuspantholopis sp. nov., isolated from faeces of the Tibetan antelope (Pantholops hodgsonii).</title>
        <authorList>
            <person name="Bai X."/>
            <person name="Xiong Y."/>
            <person name="Lu S."/>
            <person name="Jin D."/>
            <person name="Lai X."/>
            <person name="Yang J."/>
            <person name="Niu L."/>
            <person name="Hu S."/>
            <person name="Meng X."/>
            <person name="Pu J."/>
            <person name="Ye C."/>
            <person name="Xu J."/>
        </authorList>
    </citation>
    <scope>NUCLEOTIDE SEQUENCE [LARGE SCALE GENOMIC DNA]</scope>
    <source>
        <strain evidence="2 3">TA 26</strain>
    </source>
</reference>
<gene>
    <name evidence="2" type="ORF">A0O21_08345</name>
</gene>
<dbReference type="AlphaFoldDB" id="A0A172Q978"/>
<keyword evidence="3" id="KW-1185">Reference proteome</keyword>
<dbReference type="Proteomes" id="UP000077317">
    <property type="component" value="Chromosome"/>
</dbReference>
<accession>A0A172Q978</accession>
<keyword evidence="1" id="KW-0812">Transmembrane</keyword>
<keyword evidence="1" id="KW-0472">Membrane</keyword>
<evidence type="ECO:0000313" key="3">
    <source>
        <dbReference type="Proteomes" id="UP000077317"/>
    </source>
</evidence>
<dbReference type="EMBL" id="CP014699">
    <property type="protein sequence ID" value="AND80010.1"/>
    <property type="molecule type" value="Genomic_DNA"/>
</dbReference>
<feature type="transmembrane region" description="Helical" evidence="1">
    <location>
        <begin position="111"/>
        <end position="128"/>
    </location>
</feature>
<feature type="transmembrane region" description="Helical" evidence="1">
    <location>
        <begin position="190"/>
        <end position="208"/>
    </location>
</feature>
<evidence type="ECO:0000256" key="1">
    <source>
        <dbReference type="SAM" id="Phobius"/>
    </source>
</evidence>
<keyword evidence="1" id="KW-1133">Transmembrane helix</keyword>
<reference evidence="3" key="2">
    <citation type="submission" date="2016-03" db="EMBL/GenBank/DDBJ databases">
        <title>Streptococcus antelopensis sp. nov., isolated from the feces of the Tibetan antelope (Pantholops hodgsonii) in Hoh Xil National Nature Reserve, Qinghai, China.</title>
        <authorList>
            <person name="Bai X."/>
        </authorList>
    </citation>
    <scope>NUCLEOTIDE SEQUENCE [LARGE SCALE GENOMIC DNA]</scope>
    <source>
        <strain evidence="3">TA 26</strain>
    </source>
</reference>
<sequence>MKKQTLFNATLEESMNLVTDKYIQTAMEDINEKGYKRKILGFFTMIFFMLCMYWLGIYTDSHLEKPYFINTSILMLPPLIIGVLITCHYLFELIKVKQSRILSYYYYNKNMLAVVSCFALQAVIYSIIGSSSVLGNILGTGIYGLLFIFIGFERYRWFKEDTLASLYGQQDFNNPLARFLDYFVIFSKKYGGLVVLLLFLLRLFLPGGSDIYHNDIIRNVVLIFFPLPLALGVYFVVALGADNFQGYYLQKYLEDYREMSGYSIEEWYGPKSKKYKESLRQ</sequence>
<feature type="transmembrane region" description="Helical" evidence="1">
    <location>
        <begin position="67"/>
        <end position="91"/>
    </location>
</feature>
<dbReference type="OrthoDB" id="2223732at2"/>
<feature type="transmembrane region" description="Helical" evidence="1">
    <location>
        <begin position="134"/>
        <end position="152"/>
    </location>
</feature>
<protein>
    <submittedName>
        <fullName evidence="2">Uncharacterized protein</fullName>
    </submittedName>
</protein>
<dbReference type="RefSeq" id="WP_067064199.1">
    <property type="nucleotide sequence ID" value="NZ_CP014699.1"/>
</dbReference>
<proteinExistence type="predicted"/>
<dbReference type="KEGG" id="spat:A0O21_08345"/>
<feature type="transmembrane region" description="Helical" evidence="1">
    <location>
        <begin position="39"/>
        <end position="55"/>
    </location>
</feature>
<feature type="transmembrane region" description="Helical" evidence="1">
    <location>
        <begin position="220"/>
        <end position="241"/>
    </location>
</feature>